<dbReference type="AlphaFoldDB" id="H2AYS4"/>
<dbReference type="InterPro" id="IPR013083">
    <property type="entry name" value="Znf_RING/FYVE/PHD"/>
</dbReference>
<evidence type="ECO:0000259" key="2">
    <source>
        <dbReference type="PROSITE" id="PS50089"/>
    </source>
</evidence>
<dbReference type="RefSeq" id="XP_003958615.1">
    <property type="nucleotide sequence ID" value="XM_003958566.1"/>
</dbReference>
<dbReference type="STRING" id="1071382.H2AYS4"/>
<dbReference type="SMART" id="SM00184">
    <property type="entry name" value="RING"/>
    <property type="match status" value="2"/>
</dbReference>
<dbReference type="KEGG" id="kaf:KAFR_0H00710"/>
<dbReference type="HOGENOM" id="CLU_071677_0_0_1"/>
<dbReference type="FunCoup" id="H2AYS4">
    <property type="interactions" value="154"/>
</dbReference>
<organism evidence="3 4">
    <name type="scientific">Kazachstania africana (strain ATCC 22294 / BCRC 22015 / CBS 2517 / CECT 1963 / NBRC 1671 / NRRL Y-8276)</name>
    <name type="common">Yeast</name>
    <name type="synonym">Kluyveromyces africanus</name>
    <dbReference type="NCBI Taxonomy" id="1071382"/>
    <lineage>
        <taxon>Eukaryota</taxon>
        <taxon>Fungi</taxon>
        <taxon>Dikarya</taxon>
        <taxon>Ascomycota</taxon>
        <taxon>Saccharomycotina</taxon>
        <taxon>Saccharomycetes</taxon>
        <taxon>Saccharomycetales</taxon>
        <taxon>Saccharomycetaceae</taxon>
        <taxon>Kazachstania</taxon>
    </lineage>
</organism>
<dbReference type="SUPFAM" id="SSF57850">
    <property type="entry name" value="RING/U-box"/>
    <property type="match status" value="1"/>
</dbReference>
<reference evidence="3 4" key="1">
    <citation type="journal article" date="2011" name="Proc. Natl. Acad. Sci. U.S.A.">
        <title>Evolutionary erosion of yeast sex chromosomes by mating-type switching accidents.</title>
        <authorList>
            <person name="Gordon J.L."/>
            <person name="Armisen D."/>
            <person name="Proux-Wera E."/>
            <person name="Oheigeartaigh S.S."/>
            <person name="Byrne K.P."/>
            <person name="Wolfe K.H."/>
        </authorList>
    </citation>
    <scope>NUCLEOTIDE SEQUENCE [LARGE SCALE GENOMIC DNA]</scope>
    <source>
        <strain evidence="4">ATCC 22294 / BCRC 22015 / CBS 2517 / CECT 1963 / NBRC 1671 / NRRL Y-8276</strain>
    </source>
</reference>
<keyword evidence="1" id="KW-0863">Zinc-finger</keyword>
<gene>
    <name evidence="3" type="primary">KAFR0H00710</name>
    <name evidence="3" type="ORF">KAFR_0H00710</name>
</gene>
<dbReference type="EMBL" id="HE650828">
    <property type="protein sequence ID" value="CCF59480.1"/>
    <property type="molecule type" value="Genomic_DNA"/>
</dbReference>
<dbReference type="Proteomes" id="UP000005220">
    <property type="component" value="Chromosome 8"/>
</dbReference>
<dbReference type="PROSITE" id="PS50089">
    <property type="entry name" value="ZF_RING_2"/>
    <property type="match status" value="1"/>
</dbReference>
<dbReference type="InterPro" id="IPR001841">
    <property type="entry name" value="Znf_RING"/>
</dbReference>
<dbReference type="GeneID" id="13887477"/>
<keyword evidence="4" id="KW-1185">Reference proteome</keyword>
<dbReference type="InParanoid" id="H2AYS4"/>
<feature type="domain" description="RING-type" evidence="2">
    <location>
        <begin position="3"/>
        <end position="47"/>
    </location>
</feature>
<dbReference type="InterPro" id="IPR011011">
    <property type="entry name" value="Znf_FYVE_PHD"/>
</dbReference>
<dbReference type="eggNOG" id="KOG0800">
    <property type="taxonomic scope" value="Eukaryota"/>
</dbReference>
<proteinExistence type="predicted"/>
<protein>
    <recommendedName>
        <fullName evidence="2">RING-type domain-containing protein</fullName>
    </recommendedName>
</protein>
<sequence>MSCPICLEDLAANDIISELKPCNHKYHLVCIRKWQLDSNQLKCPYCQCKTGKMNLKLNKLNSVVRIVYDTKKSIDDCQICGLKDGKIEFICDECELGYHESCLHDVSNDLGMQTTWRECINCQSEVVHSERNSNMRIIESFKRLSLQDQEEELKEVKVRIQKHVRNALNNYYEAKKITSEQFTEVNKLVSRHLYQISNNRYDDQTHHYDTLAKSRIKMELQRLGYAHV</sequence>
<dbReference type="Gene3D" id="3.30.40.10">
    <property type="entry name" value="Zinc/RING finger domain, C3HC4 (zinc finger)"/>
    <property type="match status" value="2"/>
</dbReference>
<keyword evidence="1" id="KW-0479">Metal-binding</keyword>
<dbReference type="OrthoDB" id="8062037at2759"/>
<name>H2AYS4_KAZAF</name>
<evidence type="ECO:0000256" key="1">
    <source>
        <dbReference type="PROSITE-ProRule" id="PRU00175"/>
    </source>
</evidence>
<dbReference type="Pfam" id="PF13639">
    <property type="entry name" value="zf-RING_2"/>
    <property type="match status" value="1"/>
</dbReference>
<dbReference type="GO" id="GO:0008270">
    <property type="term" value="F:zinc ion binding"/>
    <property type="evidence" value="ECO:0007669"/>
    <property type="project" value="UniProtKB-KW"/>
</dbReference>
<dbReference type="SUPFAM" id="SSF57903">
    <property type="entry name" value="FYVE/PHD zinc finger"/>
    <property type="match status" value="1"/>
</dbReference>
<accession>H2AYS4</accession>
<evidence type="ECO:0000313" key="3">
    <source>
        <dbReference type="EMBL" id="CCF59480.1"/>
    </source>
</evidence>
<evidence type="ECO:0000313" key="4">
    <source>
        <dbReference type="Proteomes" id="UP000005220"/>
    </source>
</evidence>
<keyword evidence="1" id="KW-0862">Zinc</keyword>